<organism evidence="2">
    <name type="scientific">viral metagenome</name>
    <dbReference type="NCBI Taxonomy" id="1070528"/>
    <lineage>
        <taxon>unclassified sequences</taxon>
        <taxon>metagenomes</taxon>
        <taxon>organismal metagenomes</taxon>
    </lineage>
</organism>
<evidence type="ECO:0000256" key="1">
    <source>
        <dbReference type="SAM" id="MobiDB-lite"/>
    </source>
</evidence>
<dbReference type="AlphaFoldDB" id="A0A6C0CMI5"/>
<feature type="compositionally biased region" description="Basic residues" evidence="1">
    <location>
        <begin position="349"/>
        <end position="363"/>
    </location>
</feature>
<accession>A0A6C0CMI5</accession>
<proteinExistence type="predicted"/>
<reference evidence="2" key="1">
    <citation type="journal article" date="2020" name="Nature">
        <title>Giant virus diversity and host interactions through global metagenomics.</title>
        <authorList>
            <person name="Schulz F."/>
            <person name="Roux S."/>
            <person name="Paez-Espino D."/>
            <person name="Jungbluth S."/>
            <person name="Walsh D.A."/>
            <person name="Denef V.J."/>
            <person name="McMahon K.D."/>
            <person name="Konstantinidis K.T."/>
            <person name="Eloe-Fadrosh E.A."/>
            <person name="Kyrpides N.C."/>
            <person name="Woyke T."/>
        </authorList>
    </citation>
    <scope>NUCLEOTIDE SEQUENCE</scope>
    <source>
        <strain evidence="2">GVMAG-M-3300021425-14</strain>
    </source>
</reference>
<feature type="compositionally biased region" description="Basic and acidic residues" evidence="1">
    <location>
        <begin position="315"/>
        <end position="348"/>
    </location>
</feature>
<name>A0A6C0CMI5_9ZZZZ</name>
<dbReference type="EMBL" id="MN739460">
    <property type="protein sequence ID" value="QHT05818.1"/>
    <property type="molecule type" value="Genomic_DNA"/>
</dbReference>
<feature type="region of interest" description="Disordered" evidence="1">
    <location>
        <begin position="315"/>
        <end position="374"/>
    </location>
</feature>
<sequence length="374" mass="43798">MKASVEFIKIMKDFYKDILITFPECKDKCDFTLLEHLNNNNCCENVDELYEYCCSVYPERFFDILYQNVDIFTDLSKNVFFLPNIDFKYLWQQDISEKTREIIWKYLQMTLFSIVNEQKDGKSFGDAAKLFEAIDEDEFKKKIEETLGEMNDIFDMSNVDMSNVDMSNINMDDLPDAEKLHDHISGLLDGKIGRLAHEIAEETAKELQVDLEDESSMGDVFNKLFKNPGKLMNMMKKVGSKIDEKLKSGDLKESELMKEATELMAKMKSMPGMKNMKKMFGDMGLPLGKNSKINMNAFQSHMNRNMRMASTRERMKAKLAKRQQEKGLKTPRIRKEDMVRQPEEVVETKKKKKKKKKRKKKKKMVENEEKKSQV</sequence>
<protein>
    <submittedName>
        <fullName evidence="2">Uncharacterized protein</fullName>
    </submittedName>
</protein>
<evidence type="ECO:0000313" key="2">
    <source>
        <dbReference type="EMBL" id="QHT05818.1"/>
    </source>
</evidence>
<feature type="compositionally biased region" description="Basic and acidic residues" evidence="1">
    <location>
        <begin position="364"/>
        <end position="374"/>
    </location>
</feature>